<dbReference type="GeneID" id="25416776"/>
<feature type="transmembrane region" description="Helical" evidence="1">
    <location>
        <begin position="132"/>
        <end position="155"/>
    </location>
</feature>
<organism evidence="2 3">
    <name type="scientific">Aureobasidium namibiae CBS 147.97</name>
    <dbReference type="NCBI Taxonomy" id="1043004"/>
    <lineage>
        <taxon>Eukaryota</taxon>
        <taxon>Fungi</taxon>
        <taxon>Dikarya</taxon>
        <taxon>Ascomycota</taxon>
        <taxon>Pezizomycotina</taxon>
        <taxon>Dothideomycetes</taxon>
        <taxon>Dothideomycetidae</taxon>
        <taxon>Dothideales</taxon>
        <taxon>Saccotheciaceae</taxon>
        <taxon>Aureobasidium</taxon>
    </lineage>
</organism>
<accession>A0A074WQU3</accession>
<name>A0A074WQU3_9PEZI</name>
<dbReference type="OrthoDB" id="440424at2759"/>
<dbReference type="Proteomes" id="UP000027730">
    <property type="component" value="Unassembled WGS sequence"/>
</dbReference>
<evidence type="ECO:0000313" key="2">
    <source>
        <dbReference type="EMBL" id="KEQ73974.1"/>
    </source>
</evidence>
<keyword evidence="1" id="KW-1133">Transmembrane helix</keyword>
<proteinExistence type="predicted"/>
<keyword evidence="1" id="KW-0812">Transmembrane</keyword>
<dbReference type="RefSeq" id="XP_013428301.1">
    <property type="nucleotide sequence ID" value="XM_013572847.1"/>
</dbReference>
<keyword evidence="1" id="KW-0472">Membrane</keyword>
<keyword evidence="3" id="KW-1185">Reference proteome</keyword>
<dbReference type="HOGENOM" id="CLU_103815_0_0_1"/>
<evidence type="ECO:0000256" key="1">
    <source>
        <dbReference type="SAM" id="Phobius"/>
    </source>
</evidence>
<reference evidence="2 3" key="1">
    <citation type="journal article" date="2014" name="BMC Genomics">
        <title>Genome sequencing of four Aureobasidium pullulans varieties: biotechnological potential, stress tolerance, and description of new species.</title>
        <authorList>
            <person name="Gostin Ar C."/>
            <person name="Ohm R.A."/>
            <person name="Kogej T."/>
            <person name="Sonjak S."/>
            <person name="Turk M."/>
            <person name="Zajc J."/>
            <person name="Zalar P."/>
            <person name="Grube M."/>
            <person name="Sun H."/>
            <person name="Han J."/>
            <person name="Sharma A."/>
            <person name="Chiniquy J."/>
            <person name="Ngan C.Y."/>
            <person name="Lipzen A."/>
            <person name="Barry K."/>
            <person name="Grigoriev I.V."/>
            <person name="Gunde-Cimerman N."/>
        </authorList>
    </citation>
    <scope>NUCLEOTIDE SEQUENCE [LARGE SCALE GENOMIC DNA]</scope>
    <source>
        <strain evidence="2 3">CBS 147.97</strain>
    </source>
</reference>
<feature type="transmembrane region" description="Helical" evidence="1">
    <location>
        <begin position="190"/>
        <end position="212"/>
    </location>
</feature>
<sequence length="233" mass="25202">MQSPQQHSSSIVNTAHEFLIRGIRFFAALCGRKPAKNRLTYEWEKRLAYAGEEHEAEDGEAARDEHDMHTLQKVLHLHIFFPTLNHDSSADIMADSNERNEESDHDNRPIAPDTVARLRAAIASNPRQSTSVLVTALLTICPALLTGPLLSLLGFGGLGPAAGGLAAGFQSIFSTPWLFRVLQSAAMGGWGSALVQSIVCAFSAGGLVLELIEKILGREGERADEDDDGGDEE</sequence>
<evidence type="ECO:0000313" key="3">
    <source>
        <dbReference type="Proteomes" id="UP000027730"/>
    </source>
</evidence>
<dbReference type="EMBL" id="KL584708">
    <property type="protein sequence ID" value="KEQ73974.1"/>
    <property type="molecule type" value="Genomic_DNA"/>
</dbReference>
<dbReference type="AlphaFoldDB" id="A0A074WQU3"/>
<protein>
    <submittedName>
        <fullName evidence="2">Uncharacterized protein</fullName>
    </submittedName>
</protein>
<dbReference type="STRING" id="1043004.A0A074WQU3"/>
<gene>
    <name evidence="2" type="ORF">M436DRAFT_81392</name>
</gene>